<evidence type="ECO:0000256" key="1">
    <source>
        <dbReference type="ARBA" id="ARBA00022729"/>
    </source>
</evidence>
<evidence type="ECO:0000256" key="2">
    <source>
        <dbReference type="SAM" id="SignalP"/>
    </source>
</evidence>
<gene>
    <name evidence="4" type="ORF">GEOBRER4_n0311</name>
</gene>
<dbReference type="SUPFAM" id="SSF56925">
    <property type="entry name" value="OMPA-like"/>
    <property type="match status" value="1"/>
</dbReference>
<feature type="chain" id="PRO_5027828432" description="Outer membrane protein beta-barrel domain-containing protein" evidence="2">
    <location>
        <begin position="24"/>
        <end position="199"/>
    </location>
</feature>
<evidence type="ECO:0000313" key="4">
    <source>
        <dbReference type="EMBL" id="BCG45554.1"/>
    </source>
</evidence>
<dbReference type="Gene3D" id="2.40.160.20">
    <property type="match status" value="1"/>
</dbReference>
<keyword evidence="1 2" id="KW-0732">Signal</keyword>
<proteinExistence type="predicted"/>
<feature type="domain" description="Outer membrane protein beta-barrel" evidence="3">
    <location>
        <begin position="10"/>
        <end position="196"/>
    </location>
</feature>
<protein>
    <recommendedName>
        <fullName evidence="3">Outer membrane protein beta-barrel domain-containing protein</fullName>
    </recommendedName>
</protein>
<reference evidence="4 5" key="1">
    <citation type="submission" date="2020-06" db="EMBL/GenBank/DDBJ databases">
        <title>Interaction of electrochemicaly active bacteria, Geobacter bremensis R4 on different carbon anode.</title>
        <authorList>
            <person name="Meng L."/>
            <person name="Yoshida N."/>
        </authorList>
    </citation>
    <scope>NUCLEOTIDE SEQUENCE [LARGE SCALE GENOMIC DNA]</scope>
    <source>
        <strain evidence="4 5">R4</strain>
    </source>
</reference>
<dbReference type="EMBL" id="AP023213">
    <property type="protein sequence ID" value="BCG45554.1"/>
    <property type="molecule type" value="Genomic_DNA"/>
</dbReference>
<keyword evidence="5" id="KW-1185">Reference proteome</keyword>
<dbReference type="KEGG" id="gbn:GEOBRER4_03040"/>
<evidence type="ECO:0000313" key="5">
    <source>
        <dbReference type="Proteomes" id="UP000515472"/>
    </source>
</evidence>
<dbReference type="AlphaFoldDB" id="A0A6S6M1Q5"/>
<dbReference type="Pfam" id="PF13505">
    <property type="entry name" value="OMP_b-brl"/>
    <property type="match status" value="1"/>
</dbReference>
<accession>A0A6S6M1Q5</accession>
<dbReference type="InterPro" id="IPR011250">
    <property type="entry name" value="OMP/PagP_B-barrel"/>
</dbReference>
<name>A0A6S6M1Q5_9BACT</name>
<dbReference type="Proteomes" id="UP000515472">
    <property type="component" value="Chromosome"/>
</dbReference>
<organism evidence="4 5">
    <name type="scientific">Citrifermentans bremense</name>
    <dbReference type="NCBI Taxonomy" id="60035"/>
    <lineage>
        <taxon>Bacteria</taxon>
        <taxon>Pseudomonadati</taxon>
        <taxon>Thermodesulfobacteriota</taxon>
        <taxon>Desulfuromonadia</taxon>
        <taxon>Geobacterales</taxon>
        <taxon>Geobacteraceae</taxon>
        <taxon>Citrifermentans</taxon>
    </lineage>
</organism>
<dbReference type="InterPro" id="IPR027385">
    <property type="entry name" value="Beta-barrel_OMP"/>
</dbReference>
<feature type="signal peptide" evidence="2">
    <location>
        <begin position="1"/>
        <end position="23"/>
    </location>
</feature>
<evidence type="ECO:0000259" key="3">
    <source>
        <dbReference type="Pfam" id="PF13505"/>
    </source>
</evidence>
<sequence>MKRFMILAGLLALVSLVPGTAMADSIKGRLGVTGKVGFIIPADNEAEYGFRDNNTDAGLVLGGGLLYGIDDHFAAELDVSNYYFDSETGDFDVTNVSFGGQYRITNMHDRRLVPYVGAGLDVISTDYDANFGGNRHVDTTLGVHVSGGVDYFIEKQVALSAEAKLVLAPDADITEDGYHSGSFDPTNFSTAFGVRFFFN</sequence>